<evidence type="ECO:0000313" key="12">
    <source>
        <dbReference type="Proteomes" id="UP001381693"/>
    </source>
</evidence>
<evidence type="ECO:0000256" key="9">
    <source>
        <dbReference type="SAM" id="Phobius"/>
    </source>
</evidence>
<evidence type="ECO:0000256" key="6">
    <source>
        <dbReference type="ARBA" id="ARBA00023136"/>
    </source>
</evidence>
<comment type="caution">
    <text evidence="11">The sequence shown here is derived from an EMBL/GenBank/DDBJ whole genome shotgun (WGS) entry which is preliminary data.</text>
</comment>
<comment type="similarity">
    <text evidence="2">Belongs to the glutamate-gated ion channel (TC 1.A.10.1) family.</text>
</comment>
<feature type="transmembrane region" description="Helical" evidence="9">
    <location>
        <begin position="21"/>
        <end position="41"/>
    </location>
</feature>
<keyword evidence="6 9" id="KW-0472">Membrane</keyword>
<evidence type="ECO:0000256" key="4">
    <source>
        <dbReference type="ARBA" id="ARBA00022692"/>
    </source>
</evidence>
<dbReference type="EMBL" id="JAXCGZ010003895">
    <property type="protein sequence ID" value="KAK7082757.1"/>
    <property type="molecule type" value="Genomic_DNA"/>
</dbReference>
<accession>A0AAN8XG54</accession>
<evidence type="ECO:0000256" key="2">
    <source>
        <dbReference type="ARBA" id="ARBA00008685"/>
    </source>
</evidence>
<protein>
    <recommendedName>
        <fullName evidence="10">Ionotropic glutamate receptor C-terminal domain-containing protein</fullName>
    </recommendedName>
</protein>
<dbReference type="GO" id="GO:0015276">
    <property type="term" value="F:ligand-gated monoatomic ion channel activity"/>
    <property type="evidence" value="ECO:0007669"/>
    <property type="project" value="InterPro"/>
</dbReference>
<dbReference type="InterPro" id="IPR001320">
    <property type="entry name" value="Iontro_rcpt_C"/>
</dbReference>
<comment type="subcellular location">
    <subcellularLocation>
        <location evidence="1">Cell membrane</location>
        <topology evidence="1">Multi-pass membrane protein</topology>
    </subcellularLocation>
</comment>
<keyword evidence="3" id="KW-1003">Cell membrane</keyword>
<evidence type="ECO:0000256" key="5">
    <source>
        <dbReference type="ARBA" id="ARBA00022989"/>
    </source>
</evidence>
<keyword evidence="4 9" id="KW-0812">Transmembrane</keyword>
<feature type="domain" description="Ionotropic glutamate receptor C-terminal" evidence="10">
    <location>
        <begin position="82"/>
        <end position="383"/>
    </location>
</feature>
<dbReference type="GO" id="GO:0050906">
    <property type="term" value="P:detection of stimulus involved in sensory perception"/>
    <property type="evidence" value="ECO:0007669"/>
    <property type="project" value="UniProtKB-ARBA"/>
</dbReference>
<name>A0AAN8XG54_HALRR</name>
<sequence>MSMEEVTGNKKQAEMYTGRDFIMLETLASIFNFTINILPVVSWDEVMDFSIAYEPETLTFTMRKPGLKPRWQSLYYPLTDYVWLLTLASLIIMPFILFAVDRLSCNRDSEPWSTPWVVVSEIFSPFLSQPSTNRQPNRDSLRIIIATWLIVSYVIGSLYRGNLTAFLTIPKYPSRIDTLKQFLRAESTMLIPPDTVDFYNGFKQSPPSDLRTLSERMFFVNDISEGYPRVAKENAGYMYERRNMELNIARYYTKDNGWTPFYVAKGNIWPGASAWPIIRDAPFKTILDYHIWTFVETGLLEKWDRDIVDLFKRASREFLRRKEEEERIRKEAAKDNGHVNKTTESNAVDAVYNPNLDIGDGEEQSNKVNRPLTVVHMQGPLLLFLFCLAMACIVFVFEACIGKFN</sequence>
<feature type="transmembrane region" description="Helical" evidence="9">
    <location>
        <begin position="381"/>
        <end position="401"/>
    </location>
</feature>
<evidence type="ECO:0000256" key="7">
    <source>
        <dbReference type="ARBA" id="ARBA00023170"/>
    </source>
</evidence>
<dbReference type="PANTHER" id="PTHR42643">
    <property type="entry name" value="IONOTROPIC RECEPTOR 20A-RELATED"/>
    <property type="match status" value="1"/>
</dbReference>
<evidence type="ECO:0000256" key="3">
    <source>
        <dbReference type="ARBA" id="ARBA00022475"/>
    </source>
</evidence>
<feature type="transmembrane region" description="Helical" evidence="9">
    <location>
        <begin position="81"/>
        <end position="100"/>
    </location>
</feature>
<evidence type="ECO:0000313" key="11">
    <source>
        <dbReference type="EMBL" id="KAK7082757.1"/>
    </source>
</evidence>
<dbReference type="GO" id="GO:0005886">
    <property type="term" value="C:plasma membrane"/>
    <property type="evidence" value="ECO:0007669"/>
    <property type="project" value="UniProtKB-SubCell"/>
</dbReference>
<dbReference type="Gene3D" id="1.10.287.70">
    <property type="match status" value="1"/>
</dbReference>
<evidence type="ECO:0000256" key="8">
    <source>
        <dbReference type="ARBA" id="ARBA00023180"/>
    </source>
</evidence>
<dbReference type="AlphaFoldDB" id="A0AAN8XG54"/>
<proteinExistence type="inferred from homology"/>
<feature type="transmembrane region" description="Helical" evidence="9">
    <location>
        <begin position="141"/>
        <end position="159"/>
    </location>
</feature>
<keyword evidence="8" id="KW-0325">Glycoprotein</keyword>
<evidence type="ECO:0000256" key="1">
    <source>
        <dbReference type="ARBA" id="ARBA00004651"/>
    </source>
</evidence>
<evidence type="ECO:0000259" key="10">
    <source>
        <dbReference type="Pfam" id="PF00060"/>
    </source>
</evidence>
<dbReference type="SUPFAM" id="SSF53850">
    <property type="entry name" value="Periplasmic binding protein-like II"/>
    <property type="match status" value="1"/>
</dbReference>
<dbReference type="PANTHER" id="PTHR42643:SF40">
    <property type="entry name" value="IONOTROPIC RECEPTOR 41A-RELATED"/>
    <property type="match status" value="1"/>
</dbReference>
<dbReference type="InterPro" id="IPR052192">
    <property type="entry name" value="Insect_Ionotropic_Sensory_Rcpt"/>
</dbReference>
<organism evidence="11 12">
    <name type="scientific">Halocaridina rubra</name>
    <name type="common">Hawaiian red shrimp</name>
    <dbReference type="NCBI Taxonomy" id="373956"/>
    <lineage>
        <taxon>Eukaryota</taxon>
        <taxon>Metazoa</taxon>
        <taxon>Ecdysozoa</taxon>
        <taxon>Arthropoda</taxon>
        <taxon>Crustacea</taxon>
        <taxon>Multicrustacea</taxon>
        <taxon>Malacostraca</taxon>
        <taxon>Eumalacostraca</taxon>
        <taxon>Eucarida</taxon>
        <taxon>Decapoda</taxon>
        <taxon>Pleocyemata</taxon>
        <taxon>Caridea</taxon>
        <taxon>Atyoidea</taxon>
        <taxon>Atyidae</taxon>
        <taxon>Halocaridina</taxon>
    </lineage>
</organism>
<keyword evidence="12" id="KW-1185">Reference proteome</keyword>
<dbReference type="Proteomes" id="UP001381693">
    <property type="component" value="Unassembled WGS sequence"/>
</dbReference>
<keyword evidence="5 9" id="KW-1133">Transmembrane helix</keyword>
<reference evidence="11 12" key="1">
    <citation type="submission" date="2023-11" db="EMBL/GenBank/DDBJ databases">
        <title>Halocaridina rubra genome assembly.</title>
        <authorList>
            <person name="Smith C."/>
        </authorList>
    </citation>
    <scope>NUCLEOTIDE SEQUENCE [LARGE SCALE GENOMIC DNA]</scope>
    <source>
        <strain evidence="11">EP-1</strain>
        <tissue evidence="11">Whole</tissue>
    </source>
</reference>
<gene>
    <name evidence="11" type="ORF">SK128_001377</name>
</gene>
<keyword evidence="7" id="KW-0675">Receptor</keyword>
<dbReference type="Pfam" id="PF00060">
    <property type="entry name" value="Lig_chan"/>
    <property type="match status" value="1"/>
</dbReference>